<evidence type="ECO:0000256" key="4">
    <source>
        <dbReference type="ARBA" id="ARBA00013948"/>
    </source>
</evidence>
<dbReference type="EMBL" id="MU839025">
    <property type="protein sequence ID" value="KAK1763764.1"/>
    <property type="molecule type" value="Genomic_DNA"/>
</dbReference>
<dbReference type="RefSeq" id="XP_060279977.1">
    <property type="nucleotide sequence ID" value="XM_060422709.1"/>
</dbReference>
<comment type="caution">
    <text evidence="11">The sequence shown here is derived from an EMBL/GenBank/DDBJ whole genome shotgun (WGS) entry which is preliminary data.</text>
</comment>
<dbReference type="Proteomes" id="UP001244011">
    <property type="component" value="Unassembled WGS sequence"/>
</dbReference>
<evidence type="ECO:0000256" key="6">
    <source>
        <dbReference type="ARBA" id="ARBA00030980"/>
    </source>
</evidence>
<evidence type="ECO:0000256" key="3">
    <source>
        <dbReference type="ARBA" id="ARBA00012513"/>
    </source>
</evidence>
<comment type="catalytic activity">
    <reaction evidence="9">
        <text>L-seryl-[protein] + ATP = O-phospho-L-seryl-[protein] + ADP + H(+)</text>
        <dbReference type="Rhea" id="RHEA:17989"/>
        <dbReference type="Rhea" id="RHEA-COMP:9863"/>
        <dbReference type="Rhea" id="RHEA-COMP:11604"/>
        <dbReference type="ChEBI" id="CHEBI:15378"/>
        <dbReference type="ChEBI" id="CHEBI:29999"/>
        <dbReference type="ChEBI" id="CHEBI:30616"/>
        <dbReference type="ChEBI" id="CHEBI:83421"/>
        <dbReference type="ChEBI" id="CHEBI:456216"/>
        <dbReference type="EC" id="2.7.11.1"/>
    </reaction>
</comment>
<dbReference type="InterPro" id="IPR011009">
    <property type="entry name" value="Kinase-like_dom_sf"/>
</dbReference>
<evidence type="ECO:0000256" key="5">
    <source>
        <dbReference type="ARBA" id="ARBA00019973"/>
    </source>
</evidence>
<gene>
    <name evidence="11" type="ORF">QBC33DRAFT_214854</name>
</gene>
<accession>A0AAJ0BSN9</accession>
<dbReference type="Gene3D" id="1.10.510.10">
    <property type="entry name" value="Transferase(Phosphotransferase) domain 1"/>
    <property type="match status" value="1"/>
</dbReference>
<protein>
    <recommendedName>
        <fullName evidence="5">EKC/KEOPS complex subunit BUD32</fullName>
        <ecNumber evidence="3">2.7.11.1</ecNumber>
    </recommendedName>
    <alternativeName>
        <fullName evidence="6 7">Atypical Serine/threonine protein kinase BUD32</fullName>
    </alternativeName>
    <alternativeName>
        <fullName evidence="4">EKC/KEOPS complex subunit bud32</fullName>
    </alternativeName>
</protein>
<dbReference type="PROSITE" id="PS00109">
    <property type="entry name" value="PROTEIN_KINASE_TYR"/>
    <property type="match status" value="1"/>
</dbReference>
<dbReference type="GO" id="GO:0005524">
    <property type="term" value="F:ATP binding"/>
    <property type="evidence" value="ECO:0007669"/>
    <property type="project" value="InterPro"/>
</dbReference>
<evidence type="ECO:0000256" key="1">
    <source>
        <dbReference type="ARBA" id="ARBA00003747"/>
    </source>
</evidence>
<name>A0AAJ0BSN9_9PEZI</name>
<comment type="catalytic activity">
    <reaction evidence="8">
        <text>L-threonyl-[protein] + ATP = O-phospho-L-threonyl-[protein] + ADP + H(+)</text>
        <dbReference type="Rhea" id="RHEA:46608"/>
        <dbReference type="Rhea" id="RHEA-COMP:11060"/>
        <dbReference type="Rhea" id="RHEA-COMP:11605"/>
        <dbReference type="ChEBI" id="CHEBI:15378"/>
        <dbReference type="ChEBI" id="CHEBI:30013"/>
        <dbReference type="ChEBI" id="CHEBI:30616"/>
        <dbReference type="ChEBI" id="CHEBI:61977"/>
        <dbReference type="ChEBI" id="CHEBI:456216"/>
        <dbReference type="EC" id="2.7.11.1"/>
    </reaction>
</comment>
<dbReference type="SUPFAM" id="SSF56112">
    <property type="entry name" value="Protein kinase-like (PK-like)"/>
    <property type="match status" value="1"/>
</dbReference>
<dbReference type="Pfam" id="PF01636">
    <property type="entry name" value="APH"/>
    <property type="match status" value="1"/>
</dbReference>
<keyword evidence="12" id="KW-1185">Reference proteome</keyword>
<dbReference type="GO" id="GO:0004674">
    <property type="term" value="F:protein serine/threonine kinase activity"/>
    <property type="evidence" value="ECO:0007669"/>
    <property type="project" value="UniProtKB-EC"/>
</dbReference>
<comment type="function">
    <text evidence="1">Component of the EKC/KEOPS complex that is required for the formation of a threonylcarbamoyl group on adenosine at position 37 (t(6)A37) in tRNAs that read codons beginning with adenine. The complex is probably involved in the transfer of the threonylcarbamoyl moiety of threonylcarbamoyl-AMP (TC-AMP) to the N6 group of A37. BUD32 has ATPase activity in the context of the EKC/KEOPS complex and likely plays a supporting role to the catalytic subunit KAE1. The EKC/KEOPS complex also promotes both telomere uncapping and telomere elongation. The complex is required for efficient recruitment of transcriptional coactivators.</text>
</comment>
<dbReference type="InterPro" id="IPR002575">
    <property type="entry name" value="Aminoglycoside_PTrfase"/>
</dbReference>
<dbReference type="PROSITE" id="PS50011">
    <property type="entry name" value="PROTEIN_KINASE_DOM"/>
    <property type="match status" value="1"/>
</dbReference>
<dbReference type="AlphaFoldDB" id="A0AAJ0BSN9"/>
<feature type="domain" description="Protein kinase" evidence="10">
    <location>
        <begin position="73"/>
        <end position="296"/>
    </location>
</feature>
<evidence type="ECO:0000313" key="12">
    <source>
        <dbReference type="Proteomes" id="UP001244011"/>
    </source>
</evidence>
<evidence type="ECO:0000313" key="11">
    <source>
        <dbReference type="EMBL" id="KAK1763764.1"/>
    </source>
</evidence>
<proteinExistence type="predicted"/>
<evidence type="ECO:0000256" key="9">
    <source>
        <dbReference type="ARBA" id="ARBA00048679"/>
    </source>
</evidence>
<dbReference type="GeneID" id="85305896"/>
<evidence type="ECO:0000256" key="2">
    <source>
        <dbReference type="ARBA" id="ARBA00011534"/>
    </source>
</evidence>
<dbReference type="EC" id="2.7.11.1" evidence="3"/>
<sequence>MLSPYRPGVTLAIRAHTPPHPFGRHYSNEDTIRQTIPGLKAEDRVDRLDFALSNPPLKTPPPAQGTSHVLTLLKKMEHRQERSSGAHVVSCDLDSDKSCRYVAKIYDGVDYPLVDYRGFDYMYLADQDYSCEAAAYQSIPEHLQGSTVPRYFGSWTCSVETGIPGRHRSARLILLEHVDGECMLDMILHAKGVTRASGDITAPVNYQLLPPEPKRLDVLAKIIEAEIELFQAGIVHRDVAPRNVIISCSPMRIALIDFNLARVHKHYESGRKYLASRDPMRCPHRLSSATGIARYL</sequence>
<dbReference type="InterPro" id="IPR000719">
    <property type="entry name" value="Prot_kinase_dom"/>
</dbReference>
<comment type="subunit">
    <text evidence="2">Component of the EKC/KEOPS complex composed of at least BUD32, CGI121, GON7, KAE1 and PCC1; the whole complex dimerizes.</text>
</comment>
<evidence type="ECO:0000259" key="10">
    <source>
        <dbReference type="PROSITE" id="PS50011"/>
    </source>
</evidence>
<reference evidence="11" key="1">
    <citation type="submission" date="2023-06" db="EMBL/GenBank/DDBJ databases">
        <title>Genome-scale phylogeny and comparative genomics of the fungal order Sordariales.</title>
        <authorList>
            <consortium name="Lawrence Berkeley National Laboratory"/>
            <person name="Hensen N."/>
            <person name="Bonometti L."/>
            <person name="Westerberg I."/>
            <person name="Brannstrom I.O."/>
            <person name="Guillou S."/>
            <person name="Cros-Aarteil S."/>
            <person name="Calhoun S."/>
            <person name="Haridas S."/>
            <person name="Kuo A."/>
            <person name="Mondo S."/>
            <person name="Pangilinan J."/>
            <person name="Riley R."/>
            <person name="Labutti K."/>
            <person name="Andreopoulos B."/>
            <person name="Lipzen A."/>
            <person name="Chen C."/>
            <person name="Yanf M."/>
            <person name="Daum C."/>
            <person name="Ng V."/>
            <person name="Clum A."/>
            <person name="Steindorff A."/>
            <person name="Ohm R."/>
            <person name="Martin F."/>
            <person name="Silar P."/>
            <person name="Natvig D."/>
            <person name="Lalanne C."/>
            <person name="Gautier V."/>
            <person name="Ament-Velasquez S.L."/>
            <person name="Kruys A."/>
            <person name="Hutchinson M.I."/>
            <person name="Powell A.J."/>
            <person name="Barry K."/>
            <person name="Miller A.N."/>
            <person name="Grigoriev I.V."/>
            <person name="Debuchy R."/>
            <person name="Gladieux P."/>
            <person name="Thoren M.H."/>
            <person name="Johannesson H."/>
        </authorList>
    </citation>
    <scope>NUCLEOTIDE SEQUENCE</scope>
    <source>
        <strain evidence="11">8032-3</strain>
    </source>
</reference>
<organism evidence="11 12">
    <name type="scientific">Phialemonium atrogriseum</name>
    <dbReference type="NCBI Taxonomy" id="1093897"/>
    <lineage>
        <taxon>Eukaryota</taxon>
        <taxon>Fungi</taxon>
        <taxon>Dikarya</taxon>
        <taxon>Ascomycota</taxon>
        <taxon>Pezizomycotina</taxon>
        <taxon>Sordariomycetes</taxon>
        <taxon>Sordariomycetidae</taxon>
        <taxon>Cephalothecales</taxon>
        <taxon>Cephalothecaceae</taxon>
        <taxon>Phialemonium</taxon>
    </lineage>
</organism>
<evidence type="ECO:0000256" key="8">
    <source>
        <dbReference type="ARBA" id="ARBA00047899"/>
    </source>
</evidence>
<dbReference type="InterPro" id="IPR008266">
    <property type="entry name" value="Tyr_kinase_AS"/>
</dbReference>
<evidence type="ECO:0000256" key="7">
    <source>
        <dbReference type="ARBA" id="ARBA00033194"/>
    </source>
</evidence>